<sequence length="160" mass="18868">MSTILLKELDLEPIIVKIIDKNEGLGWSLEYTKFIETEYRKFLLLCQENKDASIVPPADVDKFWHYHILDTLKYAQDCENLFGYFLHHFPYFGMRGEEDFKNLNKSWEETCVLYEKRFGKPSEYIKENLWKTIARCPNCGRRSPSNVFSLKRPTLASISA</sequence>
<evidence type="ECO:0008006" key="3">
    <source>
        <dbReference type="Google" id="ProtNLM"/>
    </source>
</evidence>
<dbReference type="PANTHER" id="PTHR34365">
    <property type="entry name" value="ENOLASE (DUF1399)"/>
    <property type="match status" value="1"/>
</dbReference>
<dbReference type="OrthoDB" id="278697at2"/>
<gene>
    <name evidence="1" type="ORF">UPTC3659_1576</name>
</gene>
<reference evidence="1 2" key="1">
    <citation type="journal article" date="2014" name="Genome Biol. Evol.">
        <title>Comparative Genomics of the Campylobacter lari Group.</title>
        <authorList>
            <person name="Miller W.G."/>
            <person name="Yee E."/>
            <person name="Chapman M.H."/>
            <person name="Smith T.P."/>
            <person name="Bono J.L."/>
            <person name="Huynh S."/>
            <person name="Parker C.T."/>
            <person name="Vandamme P."/>
            <person name="Luong K."/>
            <person name="Korlach J."/>
        </authorList>
    </citation>
    <scope>NUCLEOTIDE SEQUENCE [LARGE SCALE GENOMIC DNA]</scope>
    <source>
        <strain evidence="2">RM3659</strain>
    </source>
</reference>
<dbReference type="AlphaFoldDB" id="A0A0A8HXG7"/>
<accession>A0A0A8HXG7</accession>
<dbReference type="InterPro" id="IPR009836">
    <property type="entry name" value="GRDP-like"/>
</dbReference>
<protein>
    <recommendedName>
        <fullName evidence="3">Glycine-rich domain-containing protein-like</fullName>
    </recommendedName>
</protein>
<proteinExistence type="predicted"/>
<dbReference type="PANTHER" id="PTHR34365:SF7">
    <property type="entry name" value="GLYCINE-RICH DOMAIN-CONTAINING PROTEIN 1"/>
    <property type="match status" value="1"/>
</dbReference>
<dbReference type="Proteomes" id="UP000031130">
    <property type="component" value="Chromosome"/>
</dbReference>
<dbReference type="HOGENOM" id="CLU_120903_1_0_7"/>
<evidence type="ECO:0000313" key="1">
    <source>
        <dbReference type="EMBL" id="AJD02403.1"/>
    </source>
</evidence>
<dbReference type="KEGG" id="cln:UPTC3659_1576"/>
<dbReference type="RefSeq" id="WP_039627043.1">
    <property type="nucleotide sequence ID" value="NZ_CP007775.1"/>
</dbReference>
<dbReference type="EMBL" id="CP007775">
    <property type="protein sequence ID" value="AJD02403.1"/>
    <property type="molecule type" value="Genomic_DNA"/>
</dbReference>
<organism evidence="1 2">
    <name type="scientific">Campylobacter lari NCTC 11845</name>
    <dbReference type="NCBI Taxonomy" id="1388749"/>
    <lineage>
        <taxon>Bacteria</taxon>
        <taxon>Pseudomonadati</taxon>
        <taxon>Campylobacterota</taxon>
        <taxon>Epsilonproteobacteria</taxon>
        <taxon>Campylobacterales</taxon>
        <taxon>Campylobacteraceae</taxon>
        <taxon>Campylobacter</taxon>
    </lineage>
</organism>
<evidence type="ECO:0000313" key="2">
    <source>
        <dbReference type="Proteomes" id="UP000031130"/>
    </source>
</evidence>
<name>A0A0A8HXG7_CAMLA</name>